<accession>A0ABQ7ENI1</accession>
<reference evidence="1 2" key="1">
    <citation type="journal article" date="2020" name="BMC Genomics">
        <title>Intraspecific diversification of the crop wild relative Brassica cretica Lam. using demographic model selection.</title>
        <authorList>
            <person name="Kioukis A."/>
            <person name="Michalopoulou V.A."/>
            <person name="Briers L."/>
            <person name="Pirintsos S."/>
            <person name="Studholme D.J."/>
            <person name="Pavlidis P."/>
            <person name="Sarris P.F."/>
        </authorList>
    </citation>
    <scope>NUCLEOTIDE SEQUENCE [LARGE SCALE GENOMIC DNA]</scope>
    <source>
        <strain evidence="2">cv. PFS-1207/04</strain>
    </source>
</reference>
<sequence length="130" mass="14859">MLSIDGGISLLIDVDINRAWRMWVSCCELLSELWCELKHKDLIEQVRTIYQTGMDVDRCKGVDIGRDSCILYHLQSVSKTFKFELMSTSVAYASDEISFPWLFVSDIYDFTFGTSLPRFVGVASSIDVRL</sequence>
<evidence type="ECO:0000313" key="1">
    <source>
        <dbReference type="EMBL" id="KAF3605099.1"/>
    </source>
</evidence>
<comment type="caution">
    <text evidence="1">The sequence shown here is derived from an EMBL/GenBank/DDBJ whole genome shotgun (WGS) entry which is preliminary data.</text>
</comment>
<name>A0ABQ7ENI1_BRACR</name>
<organism evidence="1 2">
    <name type="scientific">Brassica cretica</name>
    <name type="common">Mustard</name>
    <dbReference type="NCBI Taxonomy" id="69181"/>
    <lineage>
        <taxon>Eukaryota</taxon>
        <taxon>Viridiplantae</taxon>
        <taxon>Streptophyta</taxon>
        <taxon>Embryophyta</taxon>
        <taxon>Tracheophyta</taxon>
        <taxon>Spermatophyta</taxon>
        <taxon>Magnoliopsida</taxon>
        <taxon>eudicotyledons</taxon>
        <taxon>Gunneridae</taxon>
        <taxon>Pentapetalae</taxon>
        <taxon>rosids</taxon>
        <taxon>malvids</taxon>
        <taxon>Brassicales</taxon>
        <taxon>Brassicaceae</taxon>
        <taxon>Brassiceae</taxon>
        <taxon>Brassica</taxon>
    </lineage>
</organism>
<gene>
    <name evidence="1" type="ORF">DY000_02048972</name>
</gene>
<evidence type="ECO:0000313" key="2">
    <source>
        <dbReference type="Proteomes" id="UP000266723"/>
    </source>
</evidence>
<dbReference type="Proteomes" id="UP000266723">
    <property type="component" value="Unassembled WGS sequence"/>
</dbReference>
<dbReference type="EMBL" id="QGKV02000297">
    <property type="protein sequence ID" value="KAF3605099.1"/>
    <property type="molecule type" value="Genomic_DNA"/>
</dbReference>
<protein>
    <submittedName>
        <fullName evidence="1">Uncharacterized protein</fullName>
    </submittedName>
</protein>
<proteinExistence type="predicted"/>
<keyword evidence="2" id="KW-1185">Reference proteome</keyword>